<dbReference type="eggNOG" id="COG0507">
    <property type="taxonomic scope" value="Bacteria"/>
</dbReference>
<proteinExistence type="inferred from homology"/>
<dbReference type="InterPro" id="IPR055446">
    <property type="entry name" value="RecD2_N_OB"/>
</dbReference>
<dbReference type="InterPro" id="IPR029493">
    <property type="entry name" value="RecD2-like_HHH"/>
</dbReference>
<dbReference type="HOGENOM" id="CLU_007524_0_3_5"/>
<evidence type="ECO:0000259" key="5">
    <source>
        <dbReference type="Pfam" id="PF14490"/>
    </source>
</evidence>
<dbReference type="GO" id="GO:0005524">
    <property type="term" value="F:ATP binding"/>
    <property type="evidence" value="ECO:0007669"/>
    <property type="project" value="UniProtKB-UniRule"/>
</dbReference>
<comment type="similarity">
    <text evidence="3">Belongs to the RecD family. RecD2 subfamily.</text>
</comment>
<keyword evidence="3" id="KW-0238">DNA-binding</keyword>
<dbReference type="PANTHER" id="PTHR43788">
    <property type="entry name" value="DNA2/NAM7 HELICASE FAMILY MEMBER"/>
    <property type="match status" value="1"/>
</dbReference>
<name>A0LD23_MAGMM</name>
<dbReference type="GO" id="GO:0043139">
    <property type="term" value="F:5'-3' DNA helicase activity"/>
    <property type="evidence" value="ECO:0007669"/>
    <property type="project" value="UniProtKB-UniRule"/>
</dbReference>
<dbReference type="Pfam" id="PF13245">
    <property type="entry name" value="AAA_19"/>
    <property type="match status" value="1"/>
</dbReference>
<keyword evidence="3" id="KW-0413">Isomerase</keyword>
<dbReference type="PANTHER" id="PTHR43788:SF6">
    <property type="entry name" value="DNA HELICASE B"/>
    <property type="match status" value="1"/>
</dbReference>
<dbReference type="Gene3D" id="1.10.150.20">
    <property type="entry name" value="5' to 3' exonuclease, C-terminal subdomain"/>
    <property type="match status" value="1"/>
</dbReference>
<dbReference type="NCBIfam" id="TIGR01448">
    <property type="entry name" value="recD_rel"/>
    <property type="match status" value="1"/>
</dbReference>
<dbReference type="GO" id="GO:0006310">
    <property type="term" value="P:DNA recombination"/>
    <property type="evidence" value="ECO:0007669"/>
    <property type="project" value="InterPro"/>
</dbReference>
<dbReference type="Gene3D" id="1.10.10.2220">
    <property type="match status" value="1"/>
</dbReference>
<dbReference type="SUPFAM" id="SSF52540">
    <property type="entry name" value="P-loop containing nucleoside triphosphate hydrolases"/>
    <property type="match status" value="2"/>
</dbReference>
<feature type="domain" description="UvrD-like helicase C-terminal" evidence="4">
    <location>
        <begin position="661"/>
        <end position="708"/>
    </location>
</feature>
<dbReference type="GO" id="GO:0017116">
    <property type="term" value="F:single-stranded DNA helicase activity"/>
    <property type="evidence" value="ECO:0007669"/>
    <property type="project" value="TreeGrafter"/>
</dbReference>
<dbReference type="EC" id="5.6.2.3" evidence="3"/>
<dbReference type="Pfam" id="PF13538">
    <property type="entry name" value="UvrD_C_2"/>
    <property type="match status" value="1"/>
</dbReference>
<accession>A0LD23</accession>
<evidence type="ECO:0000259" key="4">
    <source>
        <dbReference type="Pfam" id="PF13538"/>
    </source>
</evidence>
<evidence type="ECO:0000313" key="9">
    <source>
        <dbReference type="Proteomes" id="UP000002586"/>
    </source>
</evidence>
<evidence type="ECO:0000259" key="6">
    <source>
        <dbReference type="Pfam" id="PF18335"/>
    </source>
</evidence>
<evidence type="ECO:0000313" key="8">
    <source>
        <dbReference type="EMBL" id="ABK45866.1"/>
    </source>
</evidence>
<keyword evidence="3 8" id="KW-0347">Helicase</keyword>
<dbReference type="AlphaFoldDB" id="A0LD23"/>
<dbReference type="SUPFAM" id="SSF47781">
    <property type="entry name" value="RuvA domain 2-like"/>
    <property type="match status" value="1"/>
</dbReference>
<reference evidence="8 9" key="2">
    <citation type="journal article" date="2012" name="Int. J. Syst. Evol. Microbiol.">
        <title>Magnetococcus marinus gen. nov., sp. nov., a marine, magnetotactic bacterium that represents a novel lineage (Magnetococcaceae fam. nov.; Magnetococcales ord. nov.) at the base of the Alphaproteobacteria.</title>
        <authorList>
            <person name="Bazylinski D.A."/>
            <person name="Williams T.J."/>
            <person name="Lefevre C.T."/>
            <person name="Berg R.J."/>
            <person name="Zhang C.L."/>
            <person name="Bowser S.S."/>
            <person name="Dean A.J."/>
            <person name="Beveridge T.J."/>
        </authorList>
    </citation>
    <scope>NUCLEOTIDE SEQUENCE [LARGE SCALE GENOMIC DNA]</scope>
    <source>
        <strain evidence="9">ATCC BAA-1437 / JCM 17883 / MC-1</strain>
    </source>
</reference>
<dbReference type="RefSeq" id="WP_011714925.1">
    <property type="nucleotide sequence ID" value="NC_008576.1"/>
</dbReference>
<keyword evidence="9" id="KW-1185">Reference proteome</keyword>
<dbReference type="InterPro" id="IPR027785">
    <property type="entry name" value="UvrD-like_helicase_C"/>
</dbReference>
<evidence type="ECO:0000256" key="1">
    <source>
        <dbReference type="ARBA" id="ARBA00022741"/>
    </source>
</evidence>
<dbReference type="InterPro" id="IPR006345">
    <property type="entry name" value="RecD2"/>
</dbReference>
<feature type="binding site" evidence="3">
    <location>
        <begin position="366"/>
        <end position="370"/>
    </location>
    <ligand>
        <name>ATP</name>
        <dbReference type="ChEBI" id="CHEBI:30616"/>
    </ligand>
</feature>
<evidence type="ECO:0000256" key="2">
    <source>
        <dbReference type="ARBA" id="ARBA00022840"/>
    </source>
</evidence>
<organism evidence="8 9">
    <name type="scientific">Magnetococcus marinus (strain ATCC BAA-1437 / JCM 17883 / MC-1)</name>
    <dbReference type="NCBI Taxonomy" id="156889"/>
    <lineage>
        <taxon>Bacteria</taxon>
        <taxon>Pseudomonadati</taxon>
        <taxon>Pseudomonadota</taxon>
        <taxon>Magnetococcia</taxon>
        <taxon>Magnetococcales</taxon>
        <taxon>Magnetococcaceae</taxon>
        <taxon>Magnetococcus</taxon>
    </lineage>
</organism>
<dbReference type="GO" id="GO:0003677">
    <property type="term" value="F:DNA binding"/>
    <property type="evidence" value="ECO:0007669"/>
    <property type="project" value="UniProtKB-UniRule"/>
</dbReference>
<dbReference type="GO" id="GO:0016887">
    <property type="term" value="F:ATP hydrolysis activity"/>
    <property type="evidence" value="ECO:0007669"/>
    <property type="project" value="RHEA"/>
</dbReference>
<dbReference type="GO" id="GO:0009338">
    <property type="term" value="C:exodeoxyribonuclease V complex"/>
    <property type="evidence" value="ECO:0007669"/>
    <property type="project" value="TreeGrafter"/>
</dbReference>
<keyword evidence="3" id="KW-0378">Hydrolase</keyword>
<dbReference type="Pfam" id="PF14490">
    <property type="entry name" value="HHH_RecD2"/>
    <property type="match status" value="1"/>
</dbReference>
<dbReference type="EMBL" id="CP000471">
    <property type="protein sequence ID" value="ABK45866.1"/>
    <property type="molecule type" value="Genomic_DNA"/>
</dbReference>
<gene>
    <name evidence="3" type="primary">recD2</name>
    <name evidence="8" type="ordered locus">Mmc1_3380</name>
</gene>
<dbReference type="InterPro" id="IPR027417">
    <property type="entry name" value="P-loop_NTPase"/>
</dbReference>
<evidence type="ECO:0000259" key="7">
    <source>
        <dbReference type="Pfam" id="PF23139"/>
    </source>
</evidence>
<protein>
    <recommendedName>
        <fullName evidence="3">ATP-dependent RecD2 DNA helicase</fullName>
        <ecNumber evidence="3">5.6.2.3</ecNumber>
    </recommendedName>
    <alternativeName>
        <fullName evidence="3">DNA 5'-3' helicase subunit RecD2</fullName>
    </alternativeName>
</protein>
<dbReference type="Gene3D" id="3.40.50.300">
    <property type="entry name" value="P-loop containing nucleotide triphosphate hydrolases"/>
    <property type="match status" value="2"/>
</dbReference>
<comment type="catalytic activity">
    <reaction evidence="3">
        <text>ATP + H2O = ADP + phosphate + H(+)</text>
        <dbReference type="Rhea" id="RHEA:13065"/>
        <dbReference type="ChEBI" id="CHEBI:15377"/>
        <dbReference type="ChEBI" id="CHEBI:15378"/>
        <dbReference type="ChEBI" id="CHEBI:30616"/>
        <dbReference type="ChEBI" id="CHEBI:43474"/>
        <dbReference type="ChEBI" id="CHEBI:456216"/>
        <dbReference type="EC" id="5.6.2.3"/>
    </reaction>
</comment>
<feature type="domain" description="ATP-dependent RecD2 DNA helicase-like helix-hairpin-helix" evidence="5">
    <location>
        <begin position="154"/>
        <end position="246"/>
    </location>
</feature>
<feature type="domain" description="ATP-dependent RecD2 DNA helicase OB-fold" evidence="7">
    <location>
        <begin position="13"/>
        <end position="83"/>
    </location>
</feature>
<dbReference type="InterPro" id="IPR050534">
    <property type="entry name" value="Coronavir_polyprotein_1ab"/>
</dbReference>
<keyword evidence="2 3" id="KW-0067">ATP-binding</keyword>
<reference evidence="9" key="1">
    <citation type="journal article" date="2009" name="Appl. Environ. Microbiol.">
        <title>Complete genome sequence of the chemolithoautotrophic marine magnetotactic coccus strain MC-1.</title>
        <authorList>
            <person name="Schubbe S."/>
            <person name="Williams T.J."/>
            <person name="Xie G."/>
            <person name="Kiss H.E."/>
            <person name="Brettin T.S."/>
            <person name="Martinez D."/>
            <person name="Ross C.A."/>
            <person name="Schuler D."/>
            <person name="Cox B.L."/>
            <person name="Nealson K.H."/>
            <person name="Bazylinski D.A."/>
        </authorList>
    </citation>
    <scope>NUCLEOTIDE SEQUENCE [LARGE SCALE GENOMIC DNA]</scope>
    <source>
        <strain evidence="9">ATCC BAA-1437 / JCM 17883 / MC-1</strain>
    </source>
</reference>
<dbReference type="Pfam" id="PF23139">
    <property type="entry name" value="OB_YrrC"/>
    <property type="match status" value="1"/>
</dbReference>
<dbReference type="HAMAP" id="MF_01488">
    <property type="entry name" value="RecD2"/>
    <property type="match status" value="1"/>
</dbReference>
<comment type="function">
    <text evidence="3">DNA-dependent ATPase and ATP-dependent 5'-3' DNA helicase. Has no activity on blunt DNA or DNA with 3'-overhangs, requires at least 10 bases of 5'-ssDNA for helicase activity.</text>
</comment>
<dbReference type="STRING" id="156889.Mmc1_3380"/>
<sequence length="742" mass="82287">MSGNPLEQGEGVESFCGRIKQVVFHNLENGYAVMVVRPDEAPEETQTVVGVLAAPAAEMRLCFHGQWESNAKFGRQFKAERMEPLGTTLREAIVLFLQSGSIKGIGKTMANRLVERFGEALFEVMDERPEALLEVRGVGKANHGRILKNWQKARDDAQLMLLLYQLGFGAALTRAVSKCLREADPQADPLKMVQENPYLLAQVRGITFQRADAAALQLGMQRLDPRRIEAGMQEILIQLANNEGHTLLEEPRFHQQLTVLLALQGHQDQLNLVPMVLERLDLGQGPLVRVYGRDGSPFVQLTRYHDYEKQIAYHISRLHGPSPIETISDGWIERVSRGHFSLSVDQRQALKTITQDKVAILTGGPGMGKTTITRYVIEHAVENKQTVKLCAPTGRAAKQLAEATGEVALTIHRLMGKGSDESVDGQRKFECDLLVVDESSMMDEWMASSLLQMLPDHCRLLLVGDADQLPSVAAGRVLQDLIQSGVVPVARLTEVHRQAEGSGIALGAVEILHGRRPQMARDFKFVAVTGGMEHLHQCANRMLEGIDKMMRVGGIDGAEIQVITPMHGTEVGVKALNERLHEQLNPYQAGQEVLELDGFAYRAGCRIMQTKNDYDLELFNGDQGEIVEISKDAQGELQVIAKFDEAQKLLDREQMGNIVPCYAITVHKSQGGQFNYVVTPVVTAHGKMLYRNLFYTCVTRARKGVVLVGSYEALVMAISYKENMQRNTGLLSRIEERMGGAV</sequence>
<evidence type="ECO:0000256" key="3">
    <source>
        <dbReference type="HAMAP-Rule" id="MF_01488"/>
    </source>
</evidence>
<dbReference type="Gene3D" id="2.30.30.940">
    <property type="match status" value="1"/>
</dbReference>
<keyword evidence="1 3" id="KW-0547">Nucleotide-binding</keyword>
<dbReference type="InterPro" id="IPR041451">
    <property type="entry name" value="RecD2_SH13"/>
</dbReference>
<dbReference type="KEGG" id="mgm:Mmc1_3380"/>
<feature type="domain" description="ATP-dependent RecD2 DNA helicase SH3" evidence="6">
    <location>
        <begin position="576"/>
        <end position="639"/>
    </location>
</feature>
<dbReference type="CDD" id="cd18809">
    <property type="entry name" value="SF1_C_RecD"/>
    <property type="match status" value="1"/>
</dbReference>
<dbReference type="InterPro" id="IPR010994">
    <property type="entry name" value="RuvA_2-like"/>
</dbReference>
<dbReference type="Proteomes" id="UP000002586">
    <property type="component" value="Chromosome"/>
</dbReference>
<dbReference type="Pfam" id="PF18335">
    <property type="entry name" value="SH3_13"/>
    <property type="match status" value="1"/>
</dbReference>
<dbReference type="CDD" id="cd17933">
    <property type="entry name" value="DEXSc_RecD-like"/>
    <property type="match status" value="1"/>
</dbReference>
<dbReference type="OrthoDB" id="1826980at2"/>